<dbReference type="Proteomes" id="UP000646365">
    <property type="component" value="Unassembled WGS sequence"/>
</dbReference>
<name>A0A8J3E0J7_9PROT</name>
<reference evidence="2" key="1">
    <citation type="journal article" date="2014" name="Int. J. Syst. Evol. Microbiol.">
        <title>Complete genome sequence of Corynebacterium casei LMG S-19264T (=DSM 44701T), isolated from a smear-ripened cheese.</title>
        <authorList>
            <consortium name="US DOE Joint Genome Institute (JGI-PGF)"/>
            <person name="Walter F."/>
            <person name="Albersmeier A."/>
            <person name="Kalinowski J."/>
            <person name="Ruckert C."/>
        </authorList>
    </citation>
    <scope>NUCLEOTIDE SEQUENCE</scope>
    <source>
        <strain evidence="2">CGMCC 1.15725</strain>
    </source>
</reference>
<evidence type="ECO:0000259" key="1">
    <source>
        <dbReference type="Pfam" id="PF07110"/>
    </source>
</evidence>
<sequence length="99" mass="10478">MTTLFVTYAGGGSTRFDRDYYVATHLPLVREAWGAYGLQSVAAFFPAGDGAGMIAVAVCEFRDEAALAAAFGAPRTAEVMADIKKFTDVAPARSRAIPL</sequence>
<dbReference type="Pfam" id="PF07110">
    <property type="entry name" value="EthD"/>
    <property type="match status" value="1"/>
</dbReference>
<dbReference type="InterPro" id="IPR011008">
    <property type="entry name" value="Dimeric_a/b-barrel"/>
</dbReference>
<protein>
    <submittedName>
        <fullName evidence="2">Ethyl tert-butyl ether degradation protein EthD</fullName>
    </submittedName>
</protein>
<gene>
    <name evidence="2" type="ORF">GCM10011611_05100</name>
</gene>
<organism evidence="2 3">
    <name type="scientific">Aliidongia dinghuensis</name>
    <dbReference type="NCBI Taxonomy" id="1867774"/>
    <lineage>
        <taxon>Bacteria</taxon>
        <taxon>Pseudomonadati</taxon>
        <taxon>Pseudomonadota</taxon>
        <taxon>Alphaproteobacteria</taxon>
        <taxon>Rhodospirillales</taxon>
        <taxon>Dongiaceae</taxon>
        <taxon>Aliidongia</taxon>
    </lineage>
</organism>
<dbReference type="PANTHER" id="PTHR40260">
    <property type="entry name" value="BLR8190 PROTEIN"/>
    <property type="match status" value="1"/>
</dbReference>
<dbReference type="Gene3D" id="3.30.70.100">
    <property type="match status" value="1"/>
</dbReference>
<accession>A0A8J3E0J7</accession>
<dbReference type="GO" id="GO:0016491">
    <property type="term" value="F:oxidoreductase activity"/>
    <property type="evidence" value="ECO:0007669"/>
    <property type="project" value="InterPro"/>
</dbReference>
<evidence type="ECO:0000313" key="2">
    <source>
        <dbReference type="EMBL" id="GGF02614.1"/>
    </source>
</evidence>
<feature type="domain" description="EthD" evidence="1">
    <location>
        <begin position="16"/>
        <end position="88"/>
    </location>
</feature>
<dbReference type="RefSeq" id="WP_189042113.1">
    <property type="nucleotide sequence ID" value="NZ_BMJQ01000001.1"/>
</dbReference>
<evidence type="ECO:0000313" key="3">
    <source>
        <dbReference type="Proteomes" id="UP000646365"/>
    </source>
</evidence>
<dbReference type="EMBL" id="BMJQ01000001">
    <property type="protein sequence ID" value="GGF02614.1"/>
    <property type="molecule type" value="Genomic_DNA"/>
</dbReference>
<comment type="caution">
    <text evidence="2">The sequence shown here is derived from an EMBL/GenBank/DDBJ whole genome shotgun (WGS) entry which is preliminary data.</text>
</comment>
<reference evidence="2" key="2">
    <citation type="submission" date="2020-09" db="EMBL/GenBank/DDBJ databases">
        <authorList>
            <person name="Sun Q."/>
            <person name="Zhou Y."/>
        </authorList>
    </citation>
    <scope>NUCLEOTIDE SEQUENCE</scope>
    <source>
        <strain evidence="2">CGMCC 1.15725</strain>
    </source>
</reference>
<keyword evidence="3" id="KW-1185">Reference proteome</keyword>
<dbReference type="PANTHER" id="PTHR40260:SF2">
    <property type="entry name" value="BLR8190 PROTEIN"/>
    <property type="match status" value="1"/>
</dbReference>
<proteinExistence type="predicted"/>
<dbReference type="NCBIfam" id="TIGR02118">
    <property type="entry name" value="EthD family reductase"/>
    <property type="match status" value="1"/>
</dbReference>
<dbReference type="SUPFAM" id="SSF54909">
    <property type="entry name" value="Dimeric alpha+beta barrel"/>
    <property type="match status" value="1"/>
</dbReference>
<dbReference type="AlphaFoldDB" id="A0A8J3E0J7"/>
<dbReference type="InterPro" id="IPR009799">
    <property type="entry name" value="EthD_dom"/>
</dbReference>